<evidence type="ECO:0000313" key="3">
    <source>
        <dbReference type="Proteomes" id="UP001151760"/>
    </source>
</evidence>
<dbReference type="Gene3D" id="2.40.50.140">
    <property type="entry name" value="Nucleic acid-binding proteins"/>
    <property type="match status" value="2"/>
</dbReference>
<keyword evidence="2" id="KW-0238">DNA-binding</keyword>
<dbReference type="PANTHER" id="PTHR47165:SF4">
    <property type="entry name" value="OS03G0429900 PROTEIN"/>
    <property type="match status" value="1"/>
</dbReference>
<evidence type="ECO:0000256" key="1">
    <source>
        <dbReference type="SAM" id="MobiDB-lite"/>
    </source>
</evidence>
<reference evidence="2" key="1">
    <citation type="journal article" date="2022" name="Int. J. Mol. Sci.">
        <title>Draft Genome of Tanacetum Coccineum: Genomic Comparison of Closely Related Tanacetum-Family Plants.</title>
        <authorList>
            <person name="Yamashiro T."/>
            <person name="Shiraishi A."/>
            <person name="Nakayama K."/>
            <person name="Satake H."/>
        </authorList>
    </citation>
    <scope>NUCLEOTIDE SEQUENCE</scope>
</reference>
<comment type="caution">
    <text evidence="2">The sequence shown here is derived from an EMBL/GenBank/DDBJ whole genome shotgun (WGS) entry which is preliminary data.</text>
</comment>
<dbReference type="SUPFAM" id="SSF50249">
    <property type="entry name" value="Nucleic acid-binding proteins"/>
    <property type="match status" value="2"/>
</dbReference>
<sequence length="412" mass="46741">MNLISSQIQLQKMDQNLTQLCDIDPLLDDLKIVARCISIWKAHPTGNPKDVWSLDSGNRVQATCKKDHINKFQLSLDEGSCYQIGNFGVGDKSGKYPLLSHKYKEAGVLFFDGWAAKFDNLYLHREKMGHVVMILQLAKVKYFNEKPLVSPALYSTKLYLNDDTPEIAAFRQRYNEIEEYDPKNHSISIFSPAKKEITPEEFFQNAEKKMINSICDSDKAKIHKIHREHGWAYLGCKRCGSKATEVENDQSSSSDSKSRKQHQQEWTCKKHGSITVVGIRYKVMIRVIDETGSASMLLFDDMIFKLCGVQVYTLIKQYGEEVDDYFPTELNVMIEKKLTGEKIPFNMEDTPKSAKGTTMTAGESGINASYGDVSGSSGSVKHNYIDLDDYPDVDKESKRGKKIVQVKIEPKD</sequence>
<dbReference type="Proteomes" id="UP001151760">
    <property type="component" value="Unassembled WGS sequence"/>
</dbReference>
<dbReference type="EMBL" id="BQNB010009991">
    <property type="protein sequence ID" value="GJS71223.1"/>
    <property type="molecule type" value="Genomic_DNA"/>
</dbReference>
<proteinExistence type="predicted"/>
<protein>
    <submittedName>
        <fullName evidence="2">Replication protein A 70 kDa DNA-binding subunit B</fullName>
    </submittedName>
</protein>
<dbReference type="PANTHER" id="PTHR47165">
    <property type="entry name" value="OS03G0429900 PROTEIN"/>
    <property type="match status" value="1"/>
</dbReference>
<evidence type="ECO:0000313" key="2">
    <source>
        <dbReference type="EMBL" id="GJS71223.1"/>
    </source>
</evidence>
<dbReference type="InterPro" id="IPR012340">
    <property type="entry name" value="NA-bd_OB-fold"/>
</dbReference>
<organism evidence="2 3">
    <name type="scientific">Tanacetum coccineum</name>
    <dbReference type="NCBI Taxonomy" id="301880"/>
    <lineage>
        <taxon>Eukaryota</taxon>
        <taxon>Viridiplantae</taxon>
        <taxon>Streptophyta</taxon>
        <taxon>Embryophyta</taxon>
        <taxon>Tracheophyta</taxon>
        <taxon>Spermatophyta</taxon>
        <taxon>Magnoliopsida</taxon>
        <taxon>eudicotyledons</taxon>
        <taxon>Gunneridae</taxon>
        <taxon>Pentapetalae</taxon>
        <taxon>asterids</taxon>
        <taxon>campanulids</taxon>
        <taxon>Asterales</taxon>
        <taxon>Asteraceae</taxon>
        <taxon>Asteroideae</taxon>
        <taxon>Anthemideae</taxon>
        <taxon>Anthemidinae</taxon>
        <taxon>Tanacetum</taxon>
    </lineage>
</organism>
<accession>A0ABQ4Y2K2</accession>
<gene>
    <name evidence="2" type="ORF">Tco_0704064</name>
</gene>
<keyword evidence="3" id="KW-1185">Reference proteome</keyword>
<dbReference type="CDD" id="cd04480">
    <property type="entry name" value="RPA1_DBD_A_like"/>
    <property type="match status" value="1"/>
</dbReference>
<reference evidence="2" key="2">
    <citation type="submission" date="2022-01" db="EMBL/GenBank/DDBJ databases">
        <authorList>
            <person name="Yamashiro T."/>
            <person name="Shiraishi A."/>
            <person name="Satake H."/>
            <person name="Nakayama K."/>
        </authorList>
    </citation>
    <scope>NUCLEOTIDE SEQUENCE</scope>
</reference>
<dbReference type="GO" id="GO:0003677">
    <property type="term" value="F:DNA binding"/>
    <property type="evidence" value="ECO:0007669"/>
    <property type="project" value="UniProtKB-KW"/>
</dbReference>
<name>A0ABQ4Y2K2_9ASTR</name>
<feature type="region of interest" description="Disordered" evidence="1">
    <location>
        <begin position="388"/>
        <end position="412"/>
    </location>
</feature>